<dbReference type="Proteomes" id="UP000288216">
    <property type="component" value="Unassembled WGS sequence"/>
</dbReference>
<dbReference type="AlphaFoldDB" id="A0A401QK08"/>
<dbReference type="OrthoDB" id="6508505at2759"/>
<accession>A0A401QK08</accession>
<proteinExistence type="predicted"/>
<evidence type="ECO:0000313" key="1">
    <source>
        <dbReference type="EMBL" id="GCB85663.1"/>
    </source>
</evidence>
<keyword evidence="2" id="KW-1185">Reference proteome</keyword>
<reference evidence="1 2" key="1">
    <citation type="journal article" date="2018" name="Nat. Ecol. Evol.">
        <title>Shark genomes provide insights into elasmobranch evolution and the origin of vertebrates.</title>
        <authorList>
            <person name="Hara Y"/>
            <person name="Yamaguchi K"/>
            <person name="Onimaru K"/>
            <person name="Kadota M"/>
            <person name="Koyanagi M"/>
            <person name="Keeley SD"/>
            <person name="Tatsumi K"/>
            <person name="Tanaka K"/>
            <person name="Motone F"/>
            <person name="Kageyama Y"/>
            <person name="Nozu R"/>
            <person name="Adachi N"/>
            <person name="Nishimura O"/>
            <person name="Nakagawa R"/>
            <person name="Tanegashima C"/>
            <person name="Kiyatake I"/>
            <person name="Matsumoto R"/>
            <person name="Murakumo K"/>
            <person name="Nishida K"/>
            <person name="Terakita A"/>
            <person name="Kuratani S"/>
            <person name="Sato K"/>
            <person name="Hyodo S Kuraku.S."/>
        </authorList>
    </citation>
    <scope>NUCLEOTIDE SEQUENCE [LARGE SCALE GENOMIC DNA]</scope>
</reference>
<dbReference type="EMBL" id="BFAA01180442">
    <property type="protein sequence ID" value="GCB85663.1"/>
    <property type="molecule type" value="Genomic_DNA"/>
</dbReference>
<gene>
    <name evidence="1" type="ORF">scyTo_0026305</name>
</gene>
<protein>
    <submittedName>
        <fullName evidence="1">Uncharacterized protein</fullName>
    </submittedName>
</protein>
<dbReference type="OMA" id="GYEYEKM"/>
<comment type="caution">
    <text evidence="1">The sequence shown here is derived from an EMBL/GenBank/DDBJ whole genome shotgun (WGS) entry which is preliminary data.</text>
</comment>
<organism evidence="1 2">
    <name type="scientific">Scyliorhinus torazame</name>
    <name type="common">Cloudy catshark</name>
    <name type="synonym">Catulus torazame</name>
    <dbReference type="NCBI Taxonomy" id="75743"/>
    <lineage>
        <taxon>Eukaryota</taxon>
        <taxon>Metazoa</taxon>
        <taxon>Chordata</taxon>
        <taxon>Craniata</taxon>
        <taxon>Vertebrata</taxon>
        <taxon>Chondrichthyes</taxon>
        <taxon>Elasmobranchii</taxon>
        <taxon>Galeomorphii</taxon>
        <taxon>Galeoidea</taxon>
        <taxon>Carcharhiniformes</taxon>
        <taxon>Scyliorhinidae</taxon>
        <taxon>Scyliorhinus</taxon>
    </lineage>
</organism>
<feature type="non-terminal residue" evidence="1">
    <location>
        <position position="1"/>
    </location>
</feature>
<evidence type="ECO:0000313" key="2">
    <source>
        <dbReference type="Proteomes" id="UP000288216"/>
    </source>
</evidence>
<name>A0A401QK08_SCYTO</name>
<sequence>AIPGKQILVDTMIENHLNPKPYLGYEYEKMLSECNFSVISETRIRERCTNFVVELLKQLRQRLPDNVGVL</sequence>